<feature type="domain" description="HAMP" evidence="16">
    <location>
        <begin position="184"/>
        <end position="236"/>
    </location>
</feature>
<dbReference type="Pfam" id="PF00512">
    <property type="entry name" value="HisKA"/>
    <property type="match status" value="1"/>
</dbReference>
<dbReference type="SMART" id="SM00388">
    <property type="entry name" value="HisKA"/>
    <property type="match status" value="1"/>
</dbReference>
<dbReference type="InterPro" id="IPR036097">
    <property type="entry name" value="HisK_dim/P_sf"/>
</dbReference>
<keyword evidence="18" id="KW-1185">Reference proteome</keyword>
<dbReference type="PANTHER" id="PTHR45528">
    <property type="entry name" value="SENSOR HISTIDINE KINASE CPXA"/>
    <property type="match status" value="1"/>
</dbReference>
<dbReference type="SMART" id="SM00387">
    <property type="entry name" value="HATPase_c"/>
    <property type="match status" value="1"/>
</dbReference>
<keyword evidence="5" id="KW-0597">Phosphoprotein</keyword>
<evidence type="ECO:0000256" key="14">
    <source>
        <dbReference type="SAM" id="Phobius"/>
    </source>
</evidence>
<dbReference type="EMBL" id="JBHTCO010000004">
    <property type="protein sequence ID" value="MFC7392280.1"/>
    <property type="molecule type" value="Genomic_DNA"/>
</dbReference>
<evidence type="ECO:0000256" key="13">
    <source>
        <dbReference type="ARBA" id="ARBA00023136"/>
    </source>
</evidence>
<dbReference type="SUPFAM" id="SSF158472">
    <property type="entry name" value="HAMP domain-like"/>
    <property type="match status" value="1"/>
</dbReference>
<dbReference type="CDD" id="cd00082">
    <property type="entry name" value="HisKA"/>
    <property type="match status" value="1"/>
</dbReference>
<organism evidence="17 18">
    <name type="scientific">Scopulibacillus cellulosilyticus</name>
    <dbReference type="NCBI Taxonomy" id="2665665"/>
    <lineage>
        <taxon>Bacteria</taxon>
        <taxon>Bacillati</taxon>
        <taxon>Bacillota</taxon>
        <taxon>Bacilli</taxon>
        <taxon>Bacillales</taxon>
        <taxon>Sporolactobacillaceae</taxon>
        <taxon>Scopulibacillus</taxon>
    </lineage>
</organism>
<dbReference type="PANTHER" id="PTHR45528:SF1">
    <property type="entry name" value="SENSOR HISTIDINE KINASE CPXA"/>
    <property type="match status" value="1"/>
</dbReference>
<dbReference type="CDD" id="cd06225">
    <property type="entry name" value="HAMP"/>
    <property type="match status" value="1"/>
</dbReference>
<keyword evidence="6" id="KW-0808">Transferase</keyword>
<evidence type="ECO:0000256" key="12">
    <source>
        <dbReference type="ARBA" id="ARBA00023012"/>
    </source>
</evidence>
<keyword evidence="4" id="KW-1003">Cell membrane</keyword>
<evidence type="ECO:0000256" key="4">
    <source>
        <dbReference type="ARBA" id="ARBA00022475"/>
    </source>
</evidence>
<feature type="transmembrane region" description="Helical" evidence="14">
    <location>
        <begin position="6"/>
        <end position="28"/>
    </location>
</feature>
<dbReference type="InterPro" id="IPR003660">
    <property type="entry name" value="HAMP_dom"/>
</dbReference>
<evidence type="ECO:0000256" key="8">
    <source>
        <dbReference type="ARBA" id="ARBA00022741"/>
    </source>
</evidence>
<proteinExistence type="predicted"/>
<dbReference type="Pfam" id="PF02518">
    <property type="entry name" value="HATPase_c"/>
    <property type="match status" value="1"/>
</dbReference>
<feature type="transmembrane region" description="Helical" evidence="14">
    <location>
        <begin position="159"/>
        <end position="180"/>
    </location>
</feature>
<dbReference type="InterPro" id="IPR003594">
    <property type="entry name" value="HATPase_dom"/>
</dbReference>
<keyword evidence="13 14" id="KW-0472">Membrane</keyword>
<dbReference type="InterPro" id="IPR005467">
    <property type="entry name" value="His_kinase_dom"/>
</dbReference>
<feature type="domain" description="Histidine kinase" evidence="15">
    <location>
        <begin position="244"/>
        <end position="457"/>
    </location>
</feature>
<dbReference type="EC" id="2.7.13.3" evidence="3"/>
<dbReference type="PRINTS" id="PR00344">
    <property type="entry name" value="BCTRLSENSOR"/>
</dbReference>
<comment type="catalytic activity">
    <reaction evidence="1">
        <text>ATP + protein L-histidine = ADP + protein N-phospho-L-histidine.</text>
        <dbReference type="EC" id="2.7.13.3"/>
    </reaction>
</comment>
<keyword evidence="10" id="KW-0067">ATP-binding</keyword>
<dbReference type="Gene3D" id="3.30.565.10">
    <property type="entry name" value="Histidine kinase-like ATPase, C-terminal domain"/>
    <property type="match status" value="1"/>
</dbReference>
<dbReference type="SUPFAM" id="SSF55874">
    <property type="entry name" value="ATPase domain of HSP90 chaperone/DNA topoisomerase II/histidine kinase"/>
    <property type="match status" value="1"/>
</dbReference>
<evidence type="ECO:0000259" key="16">
    <source>
        <dbReference type="PROSITE" id="PS50885"/>
    </source>
</evidence>
<evidence type="ECO:0000256" key="7">
    <source>
        <dbReference type="ARBA" id="ARBA00022692"/>
    </source>
</evidence>
<keyword evidence="8" id="KW-0547">Nucleotide-binding</keyword>
<gene>
    <name evidence="17" type="ORF">ACFQRG_04730</name>
</gene>
<keyword evidence="7 14" id="KW-0812">Transmembrane</keyword>
<dbReference type="Proteomes" id="UP001596505">
    <property type="component" value="Unassembled WGS sequence"/>
</dbReference>
<evidence type="ECO:0000256" key="6">
    <source>
        <dbReference type="ARBA" id="ARBA00022679"/>
    </source>
</evidence>
<dbReference type="SMART" id="SM00304">
    <property type="entry name" value="HAMP"/>
    <property type="match status" value="1"/>
</dbReference>
<dbReference type="PROSITE" id="PS50885">
    <property type="entry name" value="HAMP"/>
    <property type="match status" value="1"/>
</dbReference>
<dbReference type="PROSITE" id="PS50109">
    <property type="entry name" value="HIS_KIN"/>
    <property type="match status" value="1"/>
</dbReference>
<dbReference type="Gene3D" id="1.10.287.130">
    <property type="match status" value="1"/>
</dbReference>
<name>A0ABW2PX41_9BACL</name>
<comment type="caution">
    <text evidence="17">The sequence shown here is derived from an EMBL/GenBank/DDBJ whole genome shotgun (WGS) entry which is preliminary data.</text>
</comment>
<dbReference type="InterPro" id="IPR036890">
    <property type="entry name" value="HATPase_C_sf"/>
</dbReference>
<accession>A0ABW2PX41</accession>
<comment type="subcellular location">
    <subcellularLocation>
        <location evidence="2">Cell membrane</location>
        <topology evidence="2">Multi-pass membrane protein</topology>
    </subcellularLocation>
</comment>
<dbReference type="RefSeq" id="WP_380964230.1">
    <property type="nucleotide sequence ID" value="NZ_JBHTCO010000004.1"/>
</dbReference>
<evidence type="ECO:0000256" key="2">
    <source>
        <dbReference type="ARBA" id="ARBA00004651"/>
    </source>
</evidence>
<dbReference type="GO" id="GO:0016301">
    <property type="term" value="F:kinase activity"/>
    <property type="evidence" value="ECO:0007669"/>
    <property type="project" value="UniProtKB-KW"/>
</dbReference>
<keyword evidence="11 14" id="KW-1133">Transmembrane helix</keyword>
<evidence type="ECO:0000256" key="10">
    <source>
        <dbReference type="ARBA" id="ARBA00022840"/>
    </source>
</evidence>
<evidence type="ECO:0000256" key="11">
    <source>
        <dbReference type="ARBA" id="ARBA00022989"/>
    </source>
</evidence>
<evidence type="ECO:0000256" key="3">
    <source>
        <dbReference type="ARBA" id="ARBA00012438"/>
    </source>
</evidence>
<dbReference type="InterPro" id="IPR004358">
    <property type="entry name" value="Sig_transdc_His_kin-like_C"/>
</dbReference>
<dbReference type="InterPro" id="IPR003661">
    <property type="entry name" value="HisK_dim/P_dom"/>
</dbReference>
<dbReference type="Pfam" id="PF00672">
    <property type="entry name" value="HAMP"/>
    <property type="match status" value="1"/>
</dbReference>
<evidence type="ECO:0000256" key="1">
    <source>
        <dbReference type="ARBA" id="ARBA00000085"/>
    </source>
</evidence>
<dbReference type="SUPFAM" id="SSF47384">
    <property type="entry name" value="Homodimeric domain of signal transducing histidine kinase"/>
    <property type="match status" value="1"/>
</dbReference>
<keyword evidence="12" id="KW-0902">Two-component regulatory system</keyword>
<dbReference type="InterPro" id="IPR050398">
    <property type="entry name" value="HssS/ArlS-like"/>
</dbReference>
<evidence type="ECO:0000313" key="17">
    <source>
        <dbReference type="EMBL" id="MFC7392280.1"/>
    </source>
</evidence>
<evidence type="ECO:0000259" key="15">
    <source>
        <dbReference type="PROSITE" id="PS50109"/>
    </source>
</evidence>
<dbReference type="Gene3D" id="6.10.340.10">
    <property type="match status" value="1"/>
</dbReference>
<evidence type="ECO:0000256" key="5">
    <source>
        <dbReference type="ARBA" id="ARBA00022553"/>
    </source>
</evidence>
<sequence length="462" mass="52418">MTNRVVLNFMAIILITLTLSECIFDVTLRTYYYQNISRMIITHADTSQDLFNRFNQENPNGDSGELLSSILKNFDSRKAELQVLNTEGDVLTSSSGFEVKQKIHLKPEILTGKKVVDVDKMPGTHEKVMNIYVPIQIYSGTYVLRYITSLEAIDDVLTLIYAGAATIGIIIALIVFIISLRFARSIVDPITNIISAAKEMAKGHFNIRVDKTYKNELGELADTLNYMADEIVKTDKIKNEFISSISHELRTPLTGIKGWSETMLLSSEFDKKDYQEGLNIIAKETNRLIDLVEDLLDFSRLQSNTLKLYKENFRLDELLKEVVKSLKIKAKEKNIKIDINQMKRTVIHGDQNRLKQVIINTIDNAIKFSHRDSTIDISLKDSYEYVTITVQDYGIGIDDEHLPYLTQSFYQVSSNGKGSGLGLSITKQIIDLHKGKIDIKSKVNEGTIITIQLPKLILEHKN</sequence>
<evidence type="ECO:0000256" key="9">
    <source>
        <dbReference type="ARBA" id="ARBA00022777"/>
    </source>
</evidence>
<evidence type="ECO:0000313" key="18">
    <source>
        <dbReference type="Proteomes" id="UP001596505"/>
    </source>
</evidence>
<reference evidence="18" key="1">
    <citation type="journal article" date="2019" name="Int. J. Syst. Evol. Microbiol.">
        <title>The Global Catalogue of Microorganisms (GCM) 10K type strain sequencing project: providing services to taxonomists for standard genome sequencing and annotation.</title>
        <authorList>
            <consortium name="The Broad Institute Genomics Platform"/>
            <consortium name="The Broad Institute Genome Sequencing Center for Infectious Disease"/>
            <person name="Wu L."/>
            <person name="Ma J."/>
        </authorList>
    </citation>
    <scope>NUCLEOTIDE SEQUENCE [LARGE SCALE GENOMIC DNA]</scope>
    <source>
        <strain evidence="18">CGMCC 1.16305</strain>
    </source>
</reference>
<keyword evidence="9 17" id="KW-0418">Kinase</keyword>
<protein>
    <recommendedName>
        <fullName evidence="3">histidine kinase</fullName>
        <ecNumber evidence="3">2.7.13.3</ecNumber>
    </recommendedName>
</protein>